<dbReference type="EMBL" id="JAGPYM010000001">
    <property type="protein sequence ID" value="KAH6900027.1"/>
    <property type="molecule type" value="Genomic_DNA"/>
</dbReference>
<evidence type="ECO:0000313" key="3">
    <source>
        <dbReference type="EMBL" id="KAH6900027.1"/>
    </source>
</evidence>
<evidence type="ECO:0000259" key="2">
    <source>
        <dbReference type="Pfam" id="PF24852"/>
    </source>
</evidence>
<sequence length="384" mass="41273">MADSGWSWSPSRALRSFNLPSISNLNLPPPVPQTKPQTAVPLVLTPIFNSSSVPLPPMSAAAAAANPPPPPPPASKAAAATTATATATATATTKPPAATSRKRKSDANDVADKENLFPSDVESIDSDDDRLSEMTDSCNQVRRKIRNWTESGAMKVGEFQKAIGVSSKGYGSFMNRTGAWDGQGCDTYSKAHTFFKRRELQGLPLKAPKPKKAKTADAPAGKKAAAAKAADLFDVAGVTLPREAQQAVPVYDTCDEVRKKTRAFLAKDGVTQAAFVREISKTFTDGTTSVSPANLRYFMGRKGPLDGNTNVSFYAGYVFFEKQRLKANKPKTKFREEMEKAHGPKGVDTEHSPNGYITLLDGESAHIDKYGKCQIVSAGGRKRF</sequence>
<dbReference type="Pfam" id="PF24852">
    <property type="entry name" value="DUF7726"/>
    <property type="match status" value="2"/>
</dbReference>
<dbReference type="OrthoDB" id="2592504at2759"/>
<evidence type="ECO:0000256" key="1">
    <source>
        <dbReference type="SAM" id="MobiDB-lite"/>
    </source>
</evidence>
<proteinExistence type="predicted"/>
<feature type="domain" description="DUF7726" evidence="2">
    <location>
        <begin position="248"/>
        <end position="328"/>
    </location>
</feature>
<feature type="compositionally biased region" description="Basic and acidic residues" evidence="1">
    <location>
        <begin position="105"/>
        <end position="115"/>
    </location>
</feature>
<name>A0A9P8WIN4_9HYPO</name>
<dbReference type="Proteomes" id="UP000777438">
    <property type="component" value="Unassembled WGS sequence"/>
</dbReference>
<accession>A0A9P8WIN4</accession>
<feature type="region of interest" description="Disordered" evidence="1">
    <location>
        <begin position="51"/>
        <end position="135"/>
    </location>
</feature>
<protein>
    <recommendedName>
        <fullName evidence="2">DUF7726 domain-containing protein</fullName>
    </recommendedName>
</protein>
<gene>
    <name evidence="3" type="ORF">B0T10DRAFT_13432</name>
</gene>
<reference evidence="3 4" key="1">
    <citation type="journal article" date="2021" name="Nat. Commun.">
        <title>Genetic determinants of endophytism in the Arabidopsis root mycobiome.</title>
        <authorList>
            <person name="Mesny F."/>
            <person name="Miyauchi S."/>
            <person name="Thiergart T."/>
            <person name="Pickel B."/>
            <person name="Atanasova L."/>
            <person name="Karlsson M."/>
            <person name="Huettel B."/>
            <person name="Barry K.W."/>
            <person name="Haridas S."/>
            <person name="Chen C."/>
            <person name="Bauer D."/>
            <person name="Andreopoulos W."/>
            <person name="Pangilinan J."/>
            <person name="LaButti K."/>
            <person name="Riley R."/>
            <person name="Lipzen A."/>
            <person name="Clum A."/>
            <person name="Drula E."/>
            <person name="Henrissat B."/>
            <person name="Kohler A."/>
            <person name="Grigoriev I.V."/>
            <person name="Martin F.M."/>
            <person name="Hacquard S."/>
        </authorList>
    </citation>
    <scope>NUCLEOTIDE SEQUENCE [LARGE SCALE GENOMIC DNA]</scope>
    <source>
        <strain evidence="3 4">MPI-CAGE-CH-0241</strain>
    </source>
</reference>
<dbReference type="InterPro" id="IPR056143">
    <property type="entry name" value="DUF7726"/>
</dbReference>
<dbReference type="PANTHER" id="PTHR42339:SF1">
    <property type="entry name" value="HISTONE H1"/>
    <property type="match status" value="1"/>
</dbReference>
<comment type="caution">
    <text evidence="3">The sequence shown here is derived from an EMBL/GenBank/DDBJ whole genome shotgun (WGS) entry which is preliminary data.</text>
</comment>
<keyword evidence="4" id="KW-1185">Reference proteome</keyword>
<organism evidence="3 4">
    <name type="scientific">Thelonectria olida</name>
    <dbReference type="NCBI Taxonomy" id="1576542"/>
    <lineage>
        <taxon>Eukaryota</taxon>
        <taxon>Fungi</taxon>
        <taxon>Dikarya</taxon>
        <taxon>Ascomycota</taxon>
        <taxon>Pezizomycotina</taxon>
        <taxon>Sordariomycetes</taxon>
        <taxon>Hypocreomycetidae</taxon>
        <taxon>Hypocreales</taxon>
        <taxon>Nectriaceae</taxon>
        <taxon>Thelonectria</taxon>
    </lineage>
</organism>
<feature type="domain" description="DUF7726" evidence="2">
    <location>
        <begin position="134"/>
        <end position="203"/>
    </location>
</feature>
<evidence type="ECO:0000313" key="4">
    <source>
        <dbReference type="Proteomes" id="UP000777438"/>
    </source>
</evidence>
<dbReference type="PANTHER" id="PTHR42339">
    <property type="entry name" value="HISTONE H1"/>
    <property type="match status" value="1"/>
</dbReference>
<dbReference type="AlphaFoldDB" id="A0A9P8WIN4"/>
<feature type="compositionally biased region" description="Low complexity" evidence="1">
    <location>
        <begin position="75"/>
        <end position="99"/>
    </location>
</feature>